<dbReference type="EC" id="2.5.1.78" evidence="3 9"/>
<evidence type="ECO:0000256" key="3">
    <source>
        <dbReference type="ARBA" id="ARBA00012664"/>
    </source>
</evidence>
<dbReference type="CDD" id="cd09209">
    <property type="entry name" value="Lumazine_synthase-I"/>
    <property type="match status" value="1"/>
</dbReference>
<dbReference type="Pfam" id="PF00885">
    <property type="entry name" value="DMRL_synthase"/>
    <property type="match status" value="1"/>
</dbReference>
<name>A0A6P2D343_9BACT</name>
<dbReference type="NCBIfam" id="NF000812">
    <property type="entry name" value="PRK00061.1-4"/>
    <property type="match status" value="1"/>
</dbReference>
<feature type="active site" description="Proton donor" evidence="9">
    <location>
        <position position="87"/>
    </location>
</feature>
<evidence type="ECO:0000256" key="6">
    <source>
        <dbReference type="ARBA" id="ARBA00048785"/>
    </source>
</evidence>
<protein>
    <recommendedName>
        <fullName evidence="8 9">6,7-dimethyl-8-ribityllumazine synthase</fullName>
        <shortName evidence="9">DMRL synthase</shortName>
        <shortName evidence="9">LS</shortName>
        <shortName evidence="9">Lumazine synthase</shortName>
        <ecNumber evidence="3 9">2.5.1.78</ecNumber>
    </recommendedName>
</protein>
<dbReference type="InterPro" id="IPR034964">
    <property type="entry name" value="LS"/>
</dbReference>
<feature type="binding site" evidence="9">
    <location>
        <position position="21"/>
    </location>
    <ligand>
        <name>5-amino-6-(D-ribitylamino)uracil</name>
        <dbReference type="ChEBI" id="CHEBI:15934"/>
    </ligand>
</feature>
<dbReference type="PANTHER" id="PTHR21058">
    <property type="entry name" value="6,7-DIMETHYL-8-RIBITYLLUMAZINE SYNTHASE DMRL SYNTHASE LUMAZINE SYNTHASE"/>
    <property type="match status" value="1"/>
</dbReference>
<comment type="catalytic activity">
    <reaction evidence="6 9">
        <text>(2S)-2-hydroxy-3-oxobutyl phosphate + 5-amino-6-(D-ribitylamino)uracil = 6,7-dimethyl-8-(1-D-ribityl)lumazine + phosphate + 2 H2O + H(+)</text>
        <dbReference type="Rhea" id="RHEA:26152"/>
        <dbReference type="ChEBI" id="CHEBI:15377"/>
        <dbReference type="ChEBI" id="CHEBI:15378"/>
        <dbReference type="ChEBI" id="CHEBI:15934"/>
        <dbReference type="ChEBI" id="CHEBI:43474"/>
        <dbReference type="ChEBI" id="CHEBI:58201"/>
        <dbReference type="ChEBI" id="CHEBI:58830"/>
        <dbReference type="EC" id="2.5.1.78"/>
    </reaction>
</comment>
<dbReference type="NCBIfam" id="TIGR00114">
    <property type="entry name" value="lumazine-synth"/>
    <property type="match status" value="1"/>
</dbReference>
<evidence type="ECO:0000256" key="7">
    <source>
        <dbReference type="ARBA" id="ARBA00058151"/>
    </source>
</evidence>
<feature type="binding site" evidence="9">
    <location>
        <position position="126"/>
    </location>
    <ligand>
        <name>(2S)-2-hydroxy-3-oxobutyl phosphate</name>
        <dbReference type="ChEBI" id="CHEBI:58830"/>
    </ligand>
</feature>
<dbReference type="GO" id="GO:0000906">
    <property type="term" value="F:6,7-dimethyl-8-ribityllumazine synthase activity"/>
    <property type="evidence" value="ECO:0007669"/>
    <property type="project" value="UniProtKB-UniRule"/>
</dbReference>
<dbReference type="InterPro" id="IPR036467">
    <property type="entry name" value="LS/RS_sf"/>
</dbReference>
<dbReference type="PANTHER" id="PTHR21058:SF0">
    <property type="entry name" value="6,7-DIMETHYL-8-RIBITYLLUMAZINE SYNTHASE"/>
    <property type="match status" value="1"/>
</dbReference>
<evidence type="ECO:0000256" key="4">
    <source>
        <dbReference type="ARBA" id="ARBA00022619"/>
    </source>
</evidence>
<dbReference type="GO" id="GO:0009349">
    <property type="term" value="C:riboflavin synthase complex"/>
    <property type="evidence" value="ECO:0007669"/>
    <property type="project" value="UniProtKB-UniRule"/>
</dbReference>
<dbReference type="InterPro" id="IPR002180">
    <property type="entry name" value="LS/RS"/>
</dbReference>
<comment type="similarity">
    <text evidence="2 9">Belongs to the DMRL synthase family.</text>
</comment>
<keyword evidence="4 9" id="KW-0686">Riboflavin biosynthesis</keyword>
<feature type="binding site" evidence="9">
    <location>
        <begin position="55"/>
        <end position="57"/>
    </location>
    <ligand>
        <name>5-amino-6-(D-ribitylamino)uracil</name>
        <dbReference type="ChEBI" id="CHEBI:15934"/>
    </ligand>
</feature>
<dbReference type="EMBL" id="LR593886">
    <property type="protein sequence ID" value="VTR95559.1"/>
    <property type="molecule type" value="Genomic_DNA"/>
</dbReference>
<evidence type="ECO:0000256" key="5">
    <source>
        <dbReference type="ARBA" id="ARBA00022679"/>
    </source>
</evidence>
<evidence type="ECO:0000256" key="8">
    <source>
        <dbReference type="ARBA" id="ARBA00072606"/>
    </source>
</evidence>
<keyword evidence="11" id="KW-1185">Reference proteome</keyword>
<evidence type="ECO:0000313" key="10">
    <source>
        <dbReference type="EMBL" id="VTR95559.1"/>
    </source>
</evidence>
<comment type="function">
    <text evidence="7 9">Catalyzes the formation of 6,7-dimethyl-8-ribityllumazine by condensation of 5-amino-6-(D-ribitylamino)uracil with 3,4-dihydroxy-2-butanone 4-phosphate. This is the penultimate step in the biosynthesis of riboflavin.</text>
</comment>
<accession>A0A6P2D343</accession>
<dbReference type="GO" id="GO:0005829">
    <property type="term" value="C:cytosol"/>
    <property type="evidence" value="ECO:0007669"/>
    <property type="project" value="TreeGrafter"/>
</dbReference>
<feature type="binding site" evidence="9">
    <location>
        <begin position="79"/>
        <end position="81"/>
    </location>
    <ligand>
        <name>5-amino-6-(D-ribitylamino)uracil</name>
        <dbReference type="ChEBI" id="CHEBI:15934"/>
    </ligand>
</feature>
<dbReference type="FunFam" id="3.40.50.960:FF:000001">
    <property type="entry name" value="6,7-dimethyl-8-ribityllumazine synthase"/>
    <property type="match status" value="1"/>
</dbReference>
<reference evidence="10 11" key="1">
    <citation type="submission" date="2019-05" db="EMBL/GenBank/DDBJ databases">
        <authorList>
            <consortium name="Science for Life Laboratories"/>
        </authorList>
    </citation>
    <scope>NUCLEOTIDE SEQUENCE [LARGE SCALE GENOMIC DNA]</scope>
    <source>
        <strain evidence="10">Soil9</strain>
    </source>
</reference>
<evidence type="ECO:0000256" key="2">
    <source>
        <dbReference type="ARBA" id="ARBA00007424"/>
    </source>
</evidence>
<comment type="pathway">
    <text evidence="1 9">Cofactor biosynthesis; riboflavin biosynthesis; riboflavin from 2-hydroxy-3-oxobutyl phosphate and 5-amino-6-(D-ribitylamino)uracil: step 1/2.</text>
</comment>
<sequence>MIYEGDFSSPAGRFVLVVARFNGFVVEQLAAGAVDAFKRHGVTEDRIDIVRVPGSYEIPLVAQKLGKSSQYAAVICLGCVIRGDTDHYDHVAGAATNGIAQASLNSGVPVIFGVLTCDTLEQAIHRAGAKAGNKGFEAAVCAVEMVNLLKKLPG</sequence>
<dbReference type="AlphaFoldDB" id="A0A6P2D343"/>
<feature type="binding site" evidence="9">
    <location>
        <begin position="84"/>
        <end position="85"/>
    </location>
    <ligand>
        <name>(2S)-2-hydroxy-3-oxobutyl phosphate</name>
        <dbReference type="ChEBI" id="CHEBI:58830"/>
    </ligand>
</feature>
<dbReference type="Proteomes" id="UP000464178">
    <property type="component" value="Chromosome"/>
</dbReference>
<dbReference type="RefSeq" id="WP_162669960.1">
    <property type="nucleotide sequence ID" value="NZ_LR593886.1"/>
</dbReference>
<dbReference type="UniPathway" id="UPA00275">
    <property type="reaction ID" value="UER00404"/>
</dbReference>
<evidence type="ECO:0000256" key="1">
    <source>
        <dbReference type="ARBA" id="ARBA00004917"/>
    </source>
</evidence>
<dbReference type="SUPFAM" id="SSF52121">
    <property type="entry name" value="Lumazine synthase"/>
    <property type="match status" value="1"/>
</dbReference>
<evidence type="ECO:0000256" key="9">
    <source>
        <dbReference type="HAMAP-Rule" id="MF_00178"/>
    </source>
</evidence>
<proteinExistence type="inferred from homology"/>
<dbReference type="HAMAP" id="MF_00178">
    <property type="entry name" value="Lumazine_synth"/>
    <property type="match status" value="1"/>
</dbReference>
<gene>
    <name evidence="9" type="primary">ribH</name>
    <name evidence="10" type="ORF">SOIL9_21550</name>
</gene>
<dbReference type="KEGG" id="gms:SOIL9_21550"/>
<dbReference type="GO" id="GO:0009231">
    <property type="term" value="P:riboflavin biosynthetic process"/>
    <property type="evidence" value="ECO:0007669"/>
    <property type="project" value="UniProtKB-UniRule"/>
</dbReference>
<feature type="binding site" evidence="9">
    <location>
        <position position="112"/>
    </location>
    <ligand>
        <name>5-amino-6-(D-ribitylamino)uracil</name>
        <dbReference type="ChEBI" id="CHEBI:15934"/>
    </ligand>
</feature>
<organism evidence="10 11">
    <name type="scientific">Gemmata massiliana</name>
    <dbReference type="NCBI Taxonomy" id="1210884"/>
    <lineage>
        <taxon>Bacteria</taxon>
        <taxon>Pseudomonadati</taxon>
        <taxon>Planctomycetota</taxon>
        <taxon>Planctomycetia</taxon>
        <taxon>Gemmatales</taxon>
        <taxon>Gemmataceae</taxon>
        <taxon>Gemmata</taxon>
    </lineage>
</organism>
<dbReference type="Gene3D" id="3.40.50.960">
    <property type="entry name" value="Lumazine/riboflavin synthase"/>
    <property type="match status" value="1"/>
</dbReference>
<evidence type="ECO:0000313" key="11">
    <source>
        <dbReference type="Proteomes" id="UP000464178"/>
    </source>
</evidence>
<keyword evidence="5 9" id="KW-0808">Transferase</keyword>